<name>A0A8H4V7C8_9HYPO</name>
<evidence type="ECO:0000313" key="1">
    <source>
        <dbReference type="EMBL" id="KAF4510678.1"/>
    </source>
</evidence>
<dbReference type="EMBL" id="JAAVMX010000003">
    <property type="protein sequence ID" value="KAF4510678.1"/>
    <property type="molecule type" value="Genomic_DNA"/>
</dbReference>
<protein>
    <submittedName>
        <fullName evidence="1">Uncharacterized protein</fullName>
    </submittedName>
</protein>
<proteinExistence type="predicted"/>
<organism evidence="1 2">
    <name type="scientific">Ophiocordyceps sinensis</name>
    <dbReference type="NCBI Taxonomy" id="72228"/>
    <lineage>
        <taxon>Eukaryota</taxon>
        <taxon>Fungi</taxon>
        <taxon>Dikarya</taxon>
        <taxon>Ascomycota</taxon>
        <taxon>Pezizomycotina</taxon>
        <taxon>Sordariomycetes</taxon>
        <taxon>Hypocreomycetidae</taxon>
        <taxon>Hypocreales</taxon>
        <taxon>Ophiocordycipitaceae</taxon>
        <taxon>Ophiocordyceps</taxon>
    </lineage>
</organism>
<dbReference type="Proteomes" id="UP000557566">
    <property type="component" value="Unassembled WGS sequence"/>
</dbReference>
<reference evidence="1 2" key="1">
    <citation type="journal article" date="2020" name="Genome Biol. Evol.">
        <title>A new high-quality draft genome assembly of the Chinese cordyceps Ophiocordyceps sinensis.</title>
        <authorList>
            <person name="Shu R."/>
            <person name="Zhang J."/>
            <person name="Meng Q."/>
            <person name="Zhang H."/>
            <person name="Zhou G."/>
            <person name="Li M."/>
            <person name="Wu P."/>
            <person name="Zhao Y."/>
            <person name="Chen C."/>
            <person name="Qin Q."/>
        </authorList>
    </citation>
    <scope>NUCLEOTIDE SEQUENCE [LARGE SCALE GENOMIC DNA]</scope>
    <source>
        <strain evidence="1 2">IOZ07</strain>
    </source>
</reference>
<gene>
    <name evidence="1" type="ORF">G6O67_002553</name>
</gene>
<dbReference type="AlphaFoldDB" id="A0A8H4V7C8"/>
<sequence length="350" mass="39619">MDPPLSDAELIASFTPKEMEIYRWLEATRELRVSLLDDRVFLAMLDRRFPTREQCEEYWAFADKWYGRVAKRMAYRMPTGKFFDLIQETRFNNAKSAGKFLWNTEMTNSPFIFLGDSACGGKSIGYGIRTGAYFLWPNLDGAPEDPDMLDRSVLGINLNVEVEFRPSSGIREPLSSGEDSVESAEPDDVGHAQGFTFAQIGNLCVFADDWERAKNMSPDRIIGHSWDLTEFGAVVEVRPDGAFGAVWVIYGFYSDHPDDAAERGEHDPVFDANDDLLPHIGRLHRGCAEQFTVAKIANSLDDLRRPRPNFSFEIEARRECQIVRAKLMGPQRLILRQFINKSTGQLVAAG</sequence>
<accession>A0A8H4V7C8</accession>
<dbReference type="OrthoDB" id="4926965at2759"/>
<evidence type="ECO:0000313" key="2">
    <source>
        <dbReference type="Proteomes" id="UP000557566"/>
    </source>
</evidence>
<comment type="caution">
    <text evidence="1">The sequence shown here is derived from an EMBL/GenBank/DDBJ whole genome shotgun (WGS) entry which is preliminary data.</text>
</comment>
<keyword evidence="2" id="KW-1185">Reference proteome</keyword>